<feature type="domain" description="Clathrin/coatomer adaptor adaptin-like N-terminal" evidence="11">
    <location>
        <begin position="60"/>
        <end position="454"/>
    </location>
</feature>
<dbReference type="Gene3D" id="1.25.10.10">
    <property type="entry name" value="Leucine-rich Repeat Variant"/>
    <property type="match status" value="1"/>
</dbReference>
<keyword evidence="5 10" id="KW-0931">ER-Golgi transport</keyword>
<comment type="caution">
    <text evidence="14">The sequence shown here is derived from an EMBL/GenBank/DDBJ whole genome shotgun (WGS) entry which is preliminary data.</text>
</comment>
<comment type="subunit">
    <text evidence="10">Oligomeric complex that consists of at least the alpha, beta, beta', gamma, delta, epsilon and zeta subunits.</text>
</comment>
<keyword evidence="9 10" id="KW-0968">Cytoplasmic vesicle</keyword>
<comment type="function">
    <text evidence="10">The coatomer is a cytosolic protein complex that binds to dilysine motifs and reversibly associates with Golgi non-clathrin-coated vesicles, which further mediate biosynthetic protein transport from the ER, via the Golgi up to the trans Golgi network. Coatomer complex is required for budding from Golgi membranes, and is essential for the retrograde Golgi-to-ER transport of dilysine-tagged proteins.</text>
</comment>
<sequence length="906" mass="101612">MTQELCYSLIEQKPDLDIPNLQVLKRDLERGTPQIKKEALEKIIIGTLNGEQYDSLLMHIISNALLNDLHHPNEYIRGATLRFLCRIKDIELLEPLIGPVRECLEHRHAYVRRNSVLAISTIYKRFPQLLPDAPELILSFLVVEPDSSCKRNALLMLTHSSIDSAVSWLMDSISIVGTFDACIQLAVIEIICKAVKTYPNYKQKFIACLFELLSSQDSSVKFEAATILVSFTNNSVAIKAAATSLIQLVINEADNNVKLIVLERLDYLRSKHEGLLGDLVVDFLRILPNSNIEVKRRCLKIVMNLTSQRNIADVVDILKKELKKTLENDSDKASDYRELLVQTIHSSAVSFPEVAADVSKLFLSAISEFSKTSAAEAISFVREVVEKFPLLRKSVADELLFTFLEIKTSDAMCKALWLLGEYSDDMQMISSSWEKIKESLGELPLLAKEEKQAAEALDSNNNPNDPEISYHTTTKILPDGTYATESSLTSQQSQSFTLEDCPPLRALLLGGDYFVGTVLANSLVKLVLSLHKLNPVSEELNKLSAEALLVMIGIIRIGQSTFVSSPIDDDSYDRILSCIRAIEYKDEDSLDLENAFLTESYSAFARIVEQHDARQKKNLKQENQVSDNLFDTPLEFRLLQSKSKEQDDNTSDFDNEISNAETSYVTPKLDSLVQLTGFSDPIYVEAYMAIHQYDIMLDILVVNQTNETLKNITIDFSTLSDLKLVEKPRPYSVSPKSFSSVKAVLKVSSAEAGVIFGNLTYDASGTGETRCIEFSDITVDILEYIHPEFCEDSKFYSMWSEFEWENKINVNTKITDLRVYLDKLIKATNMMCLTPESALSGDCGFLAANLYSRSIFGEDALMNLSIEKVDDDSYVTGHIRIRSKSQGIALSLGDKISQMQNKPIAA</sequence>
<evidence type="ECO:0000256" key="1">
    <source>
        <dbReference type="ARBA" id="ARBA00004255"/>
    </source>
</evidence>
<dbReference type="GO" id="GO:0000139">
    <property type="term" value="C:Golgi membrane"/>
    <property type="evidence" value="ECO:0007669"/>
    <property type="project" value="UniProtKB-SubCell"/>
</dbReference>
<keyword evidence="15" id="KW-1185">Reference proteome</keyword>
<reference evidence="14 15" key="1">
    <citation type="journal article" date="2018" name="MBio">
        <title>Comparative Genomics Reveals the Core Gene Toolbox for the Fungus-Insect Symbiosis.</title>
        <authorList>
            <person name="Wang Y."/>
            <person name="Stata M."/>
            <person name="Wang W."/>
            <person name="Stajich J.E."/>
            <person name="White M.M."/>
            <person name="Moncalvo J.M."/>
        </authorList>
    </citation>
    <scope>NUCLEOTIDE SEQUENCE [LARGE SCALE GENOMIC DNA]</scope>
    <source>
        <strain evidence="14 15">SC-DP-2</strain>
    </source>
</reference>
<dbReference type="GO" id="GO:0005198">
    <property type="term" value="F:structural molecule activity"/>
    <property type="evidence" value="ECO:0007669"/>
    <property type="project" value="InterPro"/>
</dbReference>
<evidence type="ECO:0000256" key="4">
    <source>
        <dbReference type="ARBA" id="ARBA00022737"/>
    </source>
</evidence>
<keyword evidence="4" id="KW-0677">Repeat</keyword>
<organism evidence="14 15">
    <name type="scientific">Smittium megazygosporum</name>
    <dbReference type="NCBI Taxonomy" id="133381"/>
    <lineage>
        <taxon>Eukaryota</taxon>
        <taxon>Fungi</taxon>
        <taxon>Fungi incertae sedis</taxon>
        <taxon>Zoopagomycota</taxon>
        <taxon>Kickxellomycotina</taxon>
        <taxon>Harpellomycetes</taxon>
        <taxon>Harpellales</taxon>
        <taxon>Legeriomycetaceae</taxon>
        <taxon>Smittium</taxon>
    </lineage>
</organism>
<evidence type="ECO:0000256" key="5">
    <source>
        <dbReference type="ARBA" id="ARBA00022892"/>
    </source>
</evidence>
<feature type="domain" description="Coatomer beta subunit appendage platform" evidence="13">
    <location>
        <begin position="768"/>
        <end position="896"/>
    </location>
</feature>
<evidence type="ECO:0000256" key="2">
    <source>
        <dbReference type="ARBA" id="ARBA00022448"/>
    </source>
</evidence>
<keyword evidence="2 10" id="KW-0813">Transport</keyword>
<evidence type="ECO:0000259" key="12">
    <source>
        <dbReference type="Pfam" id="PF07718"/>
    </source>
</evidence>
<dbReference type="STRING" id="133381.A0A2T9ZFA4"/>
<comment type="subcellular location">
    <subcellularLocation>
        <location evidence="10">Cytoplasm</location>
    </subcellularLocation>
    <subcellularLocation>
        <location evidence="1 10">Golgi apparatus membrane</location>
        <topology evidence="1 10">Peripheral membrane protein</topology>
        <orientation evidence="1 10">Cytoplasmic side</orientation>
    </subcellularLocation>
    <subcellularLocation>
        <location evidence="10">Cytoplasmic vesicle</location>
        <location evidence="10">COPI-coated vesicle membrane</location>
        <topology evidence="10">Peripheral membrane protein</topology>
        <orientation evidence="10">Cytoplasmic side</orientation>
    </subcellularLocation>
</comment>
<evidence type="ECO:0000313" key="14">
    <source>
        <dbReference type="EMBL" id="PVV03239.1"/>
    </source>
</evidence>
<dbReference type="GO" id="GO:0006888">
    <property type="term" value="P:endoplasmic reticulum to Golgi vesicle-mediated transport"/>
    <property type="evidence" value="ECO:0007669"/>
    <property type="project" value="TreeGrafter"/>
</dbReference>
<dbReference type="EMBL" id="MBFS01000259">
    <property type="protein sequence ID" value="PVV03239.1"/>
    <property type="molecule type" value="Genomic_DNA"/>
</dbReference>
<dbReference type="PIRSF" id="PIRSF005727">
    <property type="entry name" value="Coatomer_beta_subunit"/>
    <property type="match status" value="1"/>
</dbReference>
<evidence type="ECO:0000256" key="7">
    <source>
        <dbReference type="ARBA" id="ARBA00023034"/>
    </source>
</evidence>
<dbReference type="Proteomes" id="UP000245609">
    <property type="component" value="Unassembled WGS sequence"/>
</dbReference>
<evidence type="ECO:0000256" key="10">
    <source>
        <dbReference type="PIRNR" id="PIRNR005727"/>
    </source>
</evidence>
<dbReference type="Pfam" id="PF14806">
    <property type="entry name" value="Coatomer_b_Cpla"/>
    <property type="match status" value="1"/>
</dbReference>
<evidence type="ECO:0000256" key="9">
    <source>
        <dbReference type="ARBA" id="ARBA00023329"/>
    </source>
</evidence>
<dbReference type="InterPro" id="IPR029446">
    <property type="entry name" value="COPB1_appendage_platform_dom"/>
</dbReference>
<keyword evidence="3 10" id="KW-0963">Cytoplasm</keyword>
<dbReference type="OrthoDB" id="10261439at2759"/>
<name>A0A2T9ZFA4_9FUNG</name>
<dbReference type="AlphaFoldDB" id="A0A2T9ZFA4"/>
<dbReference type="InterPro" id="IPR016460">
    <property type="entry name" value="COPB1"/>
</dbReference>
<evidence type="ECO:0000313" key="15">
    <source>
        <dbReference type="Proteomes" id="UP000245609"/>
    </source>
</evidence>
<dbReference type="Pfam" id="PF01602">
    <property type="entry name" value="Adaptin_N"/>
    <property type="match status" value="1"/>
</dbReference>
<keyword evidence="8 10" id="KW-0472">Membrane</keyword>
<dbReference type="InterPro" id="IPR011710">
    <property type="entry name" value="Coatomer_bsu_C"/>
</dbReference>
<dbReference type="GO" id="GO:0006891">
    <property type="term" value="P:intra-Golgi vesicle-mediated transport"/>
    <property type="evidence" value="ECO:0007669"/>
    <property type="project" value="TreeGrafter"/>
</dbReference>
<proteinExistence type="predicted"/>
<dbReference type="SUPFAM" id="SSF48371">
    <property type="entry name" value="ARM repeat"/>
    <property type="match status" value="1"/>
</dbReference>
<dbReference type="GO" id="GO:0030126">
    <property type="term" value="C:COPI vesicle coat"/>
    <property type="evidence" value="ECO:0007669"/>
    <property type="project" value="InterPro"/>
</dbReference>
<dbReference type="InterPro" id="IPR002553">
    <property type="entry name" value="Clathrin/coatomer_adapt-like_N"/>
</dbReference>
<dbReference type="InterPro" id="IPR016024">
    <property type="entry name" value="ARM-type_fold"/>
</dbReference>
<dbReference type="PANTHER" id="PTHR10635:SF0">
    <property type="entry name" value="COATOMER SUBUNIT BETA"/>
    <property type="match status" value="1"/>
</dbReference>
<keyword evidence="7 10" id="KW-0333">Golgi apparatus</keyword>
<evidence type="ECO:0000256" key="8">
    <source>
        <dbReference type="ARBA" id="ARBA00023136"/>
    </source>
</evidence>
<accession>A0A2T9ZFA4</accession>
<evidence type="ECO:0000256" key="6">
    <source>
        <dbReference type="ARBA" id="ARBA00022927"/>
    </source>
</evidence>
<gene>
    <name evidence="14" type="ORF">BB560_002296</name>
</gene>
<dbReference type="PANTHER" id="PTHR10635">
    <property type="entry name" value="COATOMER SUBUNIT BETA"/>
    <property type="match status" value="1"/>
</dbReference>
<dbReference type="GO" id="GO:0006886">
    <property type="term" value="P:intracellular protein transport"/>
    <property type="evidence" value="ECO:0007669"/>
    <property type="project" value="InterPro"/>
</dbReference>
<protein>
    <recommendedName>
        <fullName evidence="10">Coatomer subunit beta</fullName>
    </recommendedName>
    <alternativeName>
        <fullName evidence="10">Beta-coat protein</fullName>
    </alternativeName>
</protein>
<evidence type="ECO:0000256" key="3">
    <source>
        <dbReference type="ARBA" id="ARBA00022490"/>
    </source>
</evidence>
<dbReference type="Pfam" id="PF07718">
    <property type="entry name" value="Coatamer_beta_C"/>
    <property type="match status" value="1"/>
</dbReference>
<keyword evidence="6 10" id="KW-0653">Protein transport</keyword>
<dbReference type="InterPro" id="IPR011989">
    <property type="entry name" value="ARM-like"/>
</dbReference>
<feature type="domain" description="Coatomer beta subunit C-terminal" evidence="12">
    <location>
        <begin position="631"/>
        <end position="762"/>
    </location>
</feature>
<evidence type="ECO:0000259" key="13">
    <source>
        <dbReference type="Pfam" id="PF14806"/>
    </source>
</evidence>
<evidence type="ECO:0000259" key="11">
    <source>
        <dbReference type="Pfam" id="PF01602"/>
    </source>
</evidence>